<keyword evidence="4 5" id="KW-0472">Membrane</keyword>
<dbReference type="EMBL" id="JBHRYB010000003">
    <property type="protein sequence ID" value="MFC3679309.1"/>
    <property type="molecule type" value="Genomic_DNA"/>
</dbReference>
<dbReference type="PANTHER" id="PTHR30249">
    <property type="entry name" value="PUTATIVE SEROTONIN TRANSPORTER"/>
    <property type="match status" value="1"/>
</dbReference>
<keyword evidence="7" id="KW-1185">Reference proteome</keyword>
<evidence type="ECO:0000313" key="6">
    <source>
        <dbReference type="EMBL" id="MFC3679309.1"/>
    </source>
</evidence>
<comment type="caution">
    <text evidence="6">The sequence shown here is derived from an EMBL/GenBank/DDBJ whole genome shotgun (WGS) entry which is preliminary data.</text>
</comment>
<sequence>MISELFATPLFWAAVTIAAFVAGQILYNATGNSPFLPPILSGVALVVGTLELTNTPYVTYMQGGELIHLMLGPVIVMLAVPLYQFLHTMRSQWQRIVMAVIAGSGVTVACAALLTWWWIGDEILARTLATKSITTPVAVAIAEQVGGIAALASASVIVTGILGAAMAPALLKLVKKDDAQTVGLTLGVCAHAIGTSRALELGKQQAAYSAMAMTLTATLHALVLPWVLPWIV</sequence>
<evidence type="ECO:0000256" key="1">
    <source>
        <dbReference type="ARBA" id="ARBA00004141"/>
    </source>
</evidence>
<reference evidence="7" key="1">
    <citation type="journal article" date="2019" name="Int. J. Syst. Evol. Microbiol.">
        <title>The Global Catalogue of Microorganisms (GCM) 10K type strain sequencing project: providing services to taxonomists for standard genome sequencing and annotation.</title>
        <authorList>
            <consortium name="The Broad Institute Genomics Platform"/>
            <consortium name="The Broad Institute Genome Sequencing Center for Infectious Disease"/>
            <person name="Wu L."/>
            <person name="Ma J."/>
        </authorList>
    </citation>
    <scope>NUCLEOTIDE SEQUENCE [LARGE SCALE GENOMIC DNA]</scope>
    <source>
        <strain evidence="7">KCTC 42424</strain>
    </source>
</reference>
<evidence type="ECO:0000256" key="4">
    <source>
        <dbReference type="ARBA" id="ARBA00023136"/>
    </source>
</evidence>
<dbReference type="RefSeq" id="WP_376864965.1">
    <property type="nucleotide sequence ID" value="NZ_JBHRYB010000003.1"/>
</dbReference>
<name>A0ABV7VQ44_9GAMM</name>
<keyword evidence="2 5" id="KW-0812">Transmembrane</keyword>
<keyword evidence="3 5" id="KW-1133">Transmembrane helix</keyword>
<feature type="transmembrane region" description="Helical" evidence="5">
    <location>
        <begin position="206"/>
        <end position="228"/>
    </location>
</feature>
<dbReference type="Proteomes" id="UP001595722">
    <property type="component" value="Unassembled WGS sequence"/>
</dbReference>
<feature type="transmembrane region" description="Helical" evidence="5">
    <location>
        <begin position="98"/>
        <end position="119"/>
    </location>
</feature>
<evidence type="ECO:0000256" key="5">
    <source>
        <dbReference type="SAM" id="Phobius"/>
    </source>
</evidence>
<comment type="subcellular location">
    <subcellularLocation>
        <location evidence="1">Membrane</location>
        <topology evidence="1">Multi-pass membrane protein</topology>
    </subcellularLocation>
</comment>
<feature type="transmembrane region" description="Helical" evidence="5">
    <location>
        <begin position="6"/>
        <end position="27"/>
    </location>
</feature>
<evidence type="ECO:0000313" key="7">
    <source>
        <dbReference type="Proteomes" id="UP001595722"/>
    </source>
</evidence>
<dbReference type="PANTHER" id="PTHR30249:SF0">
    <property type="entry name" value="PLASTIDAL GLYCOLATE_GLYCERATE TRANSLOCATOR 1, CHLOROPLASTIC"/>
    <property type="match status" value="1"/>
</dbReference>
<evidence type="ECO:0000256" key="2">
    <source>
        <dbReference type="ARBA" id="ARBA00022692"/>
    </source>
</evidence>
<feature type="transmembrane region" description="Helical" evidence="5">
    <location>
        <begin position="148"/>
        <end position="171"/>
    </location>
</feature>
<evidence type="ECO:0000256" key="3">
    <source>
        <dbReference type="ARBA" id="ARBA00022989"/>
    </source>
</evidence>
<dbReference type="InterPro" id="IPR007300">
    <property type="entry name" value="CidB/LrgB"/>
</dbReference>
<proteinExistence type="predicted"/>
<accession>A0ABV7VQ44</accession>
<gene>
    <name evidence="6" type="ORF">ACFOMG_04180</name>
</gene>
<feature type="transmembrane region" description="Helical" evidence="5">
    <location>
        <begin position="66"/>
        <end position="86"/>
    </location>
</feature>
<protein>
    <submittedName>
        <fullName evidence="6">LrgB family protein</fullName>
    </submittedName>
</protein>
<organism evidence="6 7">
    <name type="scientific">Bacterioplanoides pacificum</name>
    <dbReference type="NCBI Taxonomy" id="1171596"/>
    <lineage>
        <taxon>Bacteria</taxon>
        <taxon>Pseudomonadati</taxon>
        <taxon>Pseudomonadota</taxon>
        <taxon>Gammaproteobacteria</taxon>
        <taxon>Oceanospirillales</taxon>
        <taxon>Oceanospirillaceae</taxon>
        <taxon>Bacterioplanoides</taxon>
    </lineage>
</organism>
<dbReference type="Pfam" id="PF04172">
    <property type="entry name" value="LrgB"/>
    <property type="match status" value="1"/>
</dbReference>